<dbReference type="Gene3D" id="3.80.10.10">
    <property type="entry name" value="Ribonuclease Inhibitor"/>
    <property type="match status" value="1"/>
</dbReference>
<comment type="caution">
    <text evidence="7">The sequence shown here is derived from an EMBL/GenBank/DDBJ whole genome shotgun (WGS) entry which is preliminary data.</text>
</comment>
<accession>A0A8X8XM96</accession>
<dbReference type="InterPro" id="IPR053211">
    <property type="entry name" value="DNA_repair-toleration"/>
</dbReference>
<sequence>MAARGLLLFGVLAVVLLLMPKARGNSEGDALHALRRSLTDPGNVLQSWDPNLVNPCTWFHITCNQDYRVTRVKIVGVYMEKSAVIFELFRMHSDDCDPKLTLGYRLDRDLGNSNLSGHLVPELGKLEYLQYLELYKNNIQGEIPAELGELKSLISLDLYNNNISGEIPPCLGNLKSLIFLRLNDNKLRGPIPRTLAGISTLKVVDVSNNNLCGTIPSSGPFEHIPLNKFGDRSFVFAALRTTPYSKAQSCRVLQVMTKTAHNALMRKLAITYHCP</sequence>
<protein>
    <recommendedName>
        <fullName evidence="9">Somatic embryogenesis receptor kinase 4</fullName>
    </recommendedName>
</protein>
<organism evidence="7">
    <name type="scientific">Salvia splendens</name>
    <name type="common">Scarlet sage</name>
    <dbReference type="NCBI Taxonomy" id="180675"/>
    <lineage>
        <taxon>Eukaryota</taxon>
        <taxon>Viridiplantae</taxon>
        <taxon>Streptophyta</taxon>
        <taxon>Embryophyta</taxon>
        <taxon>Tracheophyta</taxon>
        <taxon>Spermatophyta</taxon>
        <taxon>Magnoliopsida</taxon>
        <taxon>eudicotyledons</taxon>
        <taxon>Gunneridae</taxon>
        <taxon>Pentapetalae</taxon>
        <taxon>asterids</taxon>
        <taxon>lamiids</taxon>
        <taxon>Lamiales</taxon>
        <taxon>Lamiaceae</taxon>
        <taxon>Nepetoideae</taxon>
        <taxon>Mentheae</taxon>
        <taxon>Salviinae</taxon>
        <taxon>Salvia</taxon>
        <taxon>Salvia subgen. Calosphace</taxon>
        <taxon>core Calosphace</taxon>
    </lineage>
</organism>
<dbReference type="AlphaFoldDB" id="A0A8X8XM96"/>
<dbReference type="Pfam" id="PF08263">
    <property type="entry name" value="LRRNT_2"/>
    <property type="match status" value="1"/>
</dbReference>
<evidence type="ECO:0000313" key="8">
    <source>
        <dbReference type="Proteomes" id="UP000298416"/>
    </source>
</evidence>
<reference evidence="7" key="1">
    <citation type="submission" date="2018-01" db="EMBL/GenBank/DDBJ databases">
        <authorList>
            <person name="Mao J.F."/>
        </authorList>
    </citation>
    <scope>NUCLEOTIDE SEQUENCE</scope>
    <source>
        <strain evidence="7">Huo1</strain>
        <tissue evidence="7">Leaf</tissue>
    </source>
</reference>
<evidence type="ECO:0000313" key="7">
    <source>
        <dbReference type="EMBL" id="KAG6414483.1"/>
    </source>
</evidence>
<proteinExistence type="predicted"/>
<evidence type="ECO:0000256" key="1">
    <source>
        <dbReference type="ARBA" id="ARBA00022614"/>
    </source>
</evidence>
<evidence type="ECO:0008006" key="9">
    <source>
        <dbReference type="Google" id="ProtNLM"/>
    </source>
</evidence>
<dbReference type="EMBL" id="PNBA02000009">
    <property type="protein sequence ID" value="KAG6414483.1"/>
    <property type="molecule type" value="Genomic_DNA"/>
</dbReference>
<keyword evidence="8" id="KW-1185">Reference proteome</keyword>
<feature type="domain" description="Leucine-rich repeat-containing N-terminal plant-type" evidence="5">
    <location>
        <begin position="25"/>
        <end position="64"/>
    </location>
</feature>
<feature type="domain" description="Disease resistance R13L4/SHOC-2-like LRR" evidence="6">
    <location>
        <begin position="114"/>
        <end position="204"/>
    </location>
</feature>
<dbReference type="PANTHER" id="PTHR48060:SF21">
    <property type="entry name" value="L DOMAIN-LIKE PROTEIN"/>
    <property type="match status" value="1"/>
</dbReference>
<evidence type="ECO:0000259" key="5">
    <source>
        <dbReference type="Pfam" id="PF08263"/>
    </source>
</evidence>
<gene>
    <name evidence="7" type="ORF">SASPL_127285</name>
</gene>
<dbReference type="SUPFAM" id="SSF52058">
    <property type="entry name" value="L domain-like"/>
    <property type="match status" value="1"/>
</dbReference>
<feature type="signal peptide" evidence="4">
    <location>
        <begin position="1"/>
        <end position="24"/>
    </location>
</feature>
<feature type="chain" id="PRO_5036490640" description="Somatic embryogenesis receptor kinase 4" evidence="4">
    <location>
        <begin position="25"/>
        <end position="275"/>
    </location>
</feature>
<keyword evidence="2 4" id="KW-0732">Signal</keyword>
<name>A0A8X8XM96_SALSN</name>
<dbReference type="InterPro" id="IPR055414">
    <property type="entry name" value="LRR_R13L4/SHOC2-like"/>
</dbReference>
<dbReference type="PANTHER" id="PTHR48060">
    <property type="entry name" value="DNA DAMAGE-REPAIR/TOLERATION PROTEIN DRT100"/>
    <property type="match status" value="1"/>
</dbReference>
<dbReference type="InterPro" id="IPR032675">
    <property type="entry name" value="LRR_dom_sf"/>
</dbReference>
<keyword evidence="1" id="KW-0433">Leucine-rich repeat</keyword>
<evidence type="ECO:0000256" key="3">
    <source>
        <dbReference type="ARBA" id="ARBA00022737"/>
    </source>
</evidence>
<evidence type="ECO:0000259" key="6">
    <source>
        <dbReference type="Pfam" id="PF23598"/>
    </source>
</evidence>
<evidence type="ECO:0000256" key="4">
    <source>
        <dbReference type="SAM" id="SignalP"/>
    </source>
</evidence>
<evidence type="ECO:0000256" key="2">
    <source>
        <dbReference type="ARBA" id="ARBA00022729"/>
    </source>
</evidence>
<dbReference type="InterPro" id="IPR013210">
    <property type="entry name" value="LRR_N_plant-typ"/>
</dbReference>
<keyword evidence="3" id="KW-0677">Repeat</keyword>
<reference evidence="7" key="2">
    <citation type="submission" date="2020-08" db="EMBL/GenBank/DDBJ databases">
        <title>Plant Genome Project.</title>
        <authorList>
            <person name="Zhang R.-G."/>
        </authorList>
    </citation>
    <scope>NUCLEOTIDE SEQUENCE</scope>
    <source>
        <strain evidence="7">Huo1</strain>
        <tissue evidence="7">Leaf</tissue>
    </source>
</reference>
<dbReference type="Proteomes" id="UP000298416">
    <property type="component" value="Unassembled WGS sequence"/>
</dbReference>
<dbReference type="Pfam" id="PF23598">
    <property type="entry name" value="LRR_14"/>
    <property type="match status" value="1"/>
</dbReference>